<name>A0A5J4PXA8_9ZZZZ</name>
<comment type="caution">
    <text evidence="1">The sequence shown here is derived from an EMBL/GenBank/DDBJ whole genome shotgun (WGS) entry which is preliminary data.</text>
</comment>
<sequence length="239" mass="27304">MTDTIRDTINTFPCGFVFTPKNFPIDKRKYTSVNRILNNMVAAGQIRRLSKGRFYKSQITESGELLPDTFQTIKDLIEKDGKQIGYITGYSVFNELKLTTQVCNVLQIGTTKGKKAVMRRNYQVRFIKQKNAITKDSVPLLQLLDCLRLFKTIPDTNPNQACTQLLHLLEKLDDKQKSLIKSLALNYTPQAIALLGAMLETINPQEDTNVLLNTLNPQTFYQLGISDMILLNQKKWNIR</sequence>
<dbReference type="EMBL" id="SNRY01005704">
    <property type="protein sequence ID" value="KAA6314306.1"/>
    <property type="molecule type" value="Genomic_DNA"/>
</dbReference>
<gene>
    <name evidence="1" type="ORF">EZS27_035060</name>
</gene>
<dbReference type="Pfam" id="PF19570">
    <property type="entry name" value="DUF6088"/>
    <property type="match status" value="1"/>
</dbReference>
<evidence type="ECO:0000313" key="1">
    <source>
        <dbReference type="EMBL" id="KAA6314306.1"/>
    </source>
</evidence>
<protein>
    <recommendedName>
        <fullName evidence="2">AbiEi antitoxin C-terminal domain-containing protein</fullName>
    </recommendedName>
</protein>
<organism evidence="1">
    <name type="scientific">termite gut metagenome</name>
    <dbReference type="NCBI Taxonomy" id="433724"/>
    <lineage>
        <taxon>unclassified sequences</taxon>
        <taxon>metagenomes</taxon>
        <taxon>organismal metagenomes</taxon>
    </lineage>
</organism>
<accession>A0A5J4PXA8</accession>
<proteinExistence type="predicted"/>
<dbReference type="InterPro" id="IPR045738">
    <property type="entry name" value="DUF6088"/>
</dbReference>
<reference evidence="1" key="1">
    <citation type="submission" date="2019-03" db="EMBL/GenBank/DDBJ databases">
        <title>Single cell metagenomics reveals metabolic interactions within the superorganism composed of flagellate Streblomastix strix and complex community of Bacteroidetes bacteria on its surface.</title>
        <authorList>
            <person name="Treitli S.C."/>
            <person name="Kolisko M."/>
            <person name="Husnik F."/>
            <person name="Keeling P."/>
            <person name="Hampl V."/>
        </authorList>
    </citation>
    <scope>NUCLEOTIDE SEQUENCE</scope>
    <source>
        <strain evidence="1">STM</strain>
    </source>
</reference>
<dbReference type="AlphaFoldDB" id="A0A5J4PXA8"/>
<evidence type="ECO:0008006" key="2">
    <source>
        <dbReference type="Google" id="ProtNLM"/>
    </source>
</evidence>